<gene>
    <name evidence="1" type="ORF">GCM10008985_38980</name>
</gene>
<dbReference type="EMBL" id="BAAADN010000105">
    <property type="protein sequence ID" value="GAA0479230.1"/>
    <property type="molecule type" value="Genomic_DNA"/>
</dbReference>
<evidence type="ECO:0000313" key="2">
    <source>
        <dbReference type="Proteomes" id="UP001500962"/>
    </source>
</evidence>
<dbReference type="PROSITE" id="PS51318">
    <property type="entry name" value="TAT"/>
    <property type="match status" value="1"/>
</dbReference>
<comment type="caution">
    <text evidence="1">The sequence shown here is derived from an EMBL/GenBank/DDBJ whole genome shotgun (WGS) entry which is preliminary data.</text>
</comment>
<reference evidence="1" key="2">
    <citation type="submission" date="2023-12" db="EMBL/GenBank/DDBJ databases">
        <authorList>
            <person name="Sun Q."/>
            <person name="Inoue M."/>
        </authorList>
    </citation>
    <scope>NUCLEOTIDE SEQUENCE</scope>
    <source>
        <strain evidence="1">JCM 12289</strain>
    </source>
</reference>
<sequence>MPDDYNADEMVDTSETANRVNRRRFVKSLGAVGGTAAFGLGTAQARSPEESETAFDTSFNPSNKREVGEFVAETFQWSEQVSQQAVTTADAQQSISSQRQRVVQELSDRQLDAVAQVLKDTELVIKEPSTDDYEGMSGDDIGASSCNNYSDGAAGYIHVPYVGNTLHAFTFKQNVGWCVDGNRVVNVNPTAVGNAKGYVLVNWDYRGISNRNLTFHPDRYYAVSYLKGKYKRCIVASSGISCVSTDYGWVKAAVYNDRSGRTVDKGANG</sequence>
<accession>A0AAV3SMZ1</accession>
<dbReference type="InterPro" id="IPR006311">
    <property type="entry name" value="TAT_signal"/>
</dbReference>
<protein>
    <recommendedName>
        <fullName evidence="3">Twin-arginine translocation signal domain-containing protein</fullName>
    </recommendedName>
</protein>
<proteinExistence type="predicted"/>
<reference evidence="1" key="1">
    <citation type="journal article" date="2014" name="Int. J. Syst. Evol. Microbiol.">
        <title>Complete genome sequence of Corynebacterium casei LMG S-19264T (=DSM 44701T), isolated from a smear-ripened cheese.</title>
        <authorList>
            <consortium name="US DOE Joint Genome Institute (JGI-PGF)"/>
            <person name="Walter F."/>
            <person name="Albersmeier A."/>
            <person name="Kalinowski J."/>
            <person name="Ruckert C."/>
        </authorList>
    </citation>
    <scope>NUCLEOTIDE SEQUENCE</scope>
    <source>
        <strain evidence="1">JCM 12289</strain>
    </source>
</reference>
<evidence type="ECO:0000313" key="1">
    <source>
        <dbReference type="EMBL" id="GAA0479230.1"/>
    </source>
</evidence>
<dbReference type="RefSeq" id="WP_343750082.1">
    <property type="nucleotide sequence ID" value="NZ_BAAADN010000105.1"/>
</dbReference>
<dbReference type="AlphaFoldDB" id="A0AAV3SMZ1"/>
<evidence type="ECO:0008006" key="3">
    <source>
        <dbReference type="Google" id="ProtNLM"/>
    </source>
</evidence>
<organism evidence="1 2">
    <name type="scientific">Halococcus dombrowskii</name>
    <dbReference type="NCBI Taxonomy" id="179637"/>
    <lineage>
        <taxon>Archaea</taxon>
        <taxon>Methanobacteriati</taxon>
        <taxon>Methanobacteriota</taxon>
        <taxon>Stenosarchaea group</taxon>
        <taxon>Halobacteria</taxon>
        <taxon>Halobacteriales</taxon>
        <taxon>Halococcaceae</taxon>
        <taxon>Halococcus</taxon>
    </lineage>
</organism>
<name>A0AAV3SMZ1_HALDO</name>
<dbReference type="Proteomes" id="UP001500962">
    <property type="component" value="Unassembled WGS sequence"/>
</dbReference>